<dbReference type="PANTHER" id="PTHR42801">
    <property type="entry name" value="THIOREDOXIN-DEPENDENT PEROXIDE REDUCTASE"/>
    <property type="match status" value="1"/>
</dbReference>
<comment type="caution">
    <text evidence="13">The sequence shown here is derived from an EMBL/GenBank/DDBJ whole genome shotgun (WGS) entry which is preliminary data.</text>
</comment>
<evidence type="ECO:0000256" key="1">
    <source>
        <dbReference type="ARBA" id="ARBA00003330"/>
    </source>
</evidence>
<dbReference type="CDD" id="cd02970">
    <property type="entry name" value="PRX_like2"/>
    <property type="match status" value="1"/>
</dbReference>
<dbReference type="GO" id="GO:0008379">
    <property type="term" value="F:thioredoxin peroxidase activity"/>
    <property type="evidence" value="ECO:0007669"/>
    <property type="project" value="TreeGrafter"/>
</dbReference>
<evidence type="ECO:0000256" key="9">
    <source>
        <dbReference type="ARBA" id="ARBA00038489"/>
    </source>
</evidence>
<evidence type="ECO:0000256" key="7">
    <source>
        <dbReference type="ARBA" id="ARBA00023284"/>
    </source>
</evidence>
<dbReference type="GO" id="GO:0034599">
    <property type="term" value="P:cellular response to oxidative stress"/>
    <property type="evidence" value="ECO:0007669"/>
    <property type="project" value="TreeGrafter"/>
</dbReference>
<feature type="domain" description="Thioredoxin" evidence="12">
    <location>
        <begin position="24"/>
        <end position="198"/>
    </location>
</feature>
<dbReference type="EMBL" id="RCUY01000015">
    <property type="protein sequence ID" value="RLP79266.1"/>
    <property type="molecule type" value="Genomic_DNA"/>
</dbReference>
<keyword evidence="4" id="KW-0049">Antioxidant</keyword>
<organism evidence="13 14">
    <name type="scientific">Mycetocola lacteus</name>
    <dbReference type="NCBI Taxonomy" id="76637"/>
    <lineage>
        <taxon>Bacteria</taxon>
        <taxon>Bacillati</taxon>
        <taxon>Actinomycetota</taxon>
        <taxon>Actinomycetes</taxon>
        <taxon>Micrococcales</taxon>
        <taxon>Microbacteriaceae</taxon>
        <taxon>Mycetocola</taxon>
    </lineage>
</organism>
<name>A0A3L7AFN8_9MICO</name>
<sequence length="199" mass="21149">MSENASPSPEISPAADPVHEAPGLPLGSAFPDAQLIGPHGEPTTFAAVRGDRPAVVVFYRGAWCPYCNVILARYRNELAGPLREAGIALIALSPQTPDGSLSITEKNDLDFDVLSDPGNTLATELGILLRLDEQAQELYRGHGVDFTEVNADGTAVLPLPTVAILSATGTLEWIETFADFTQRTEPATILAALESVTLR</sequence>
<dbReference type="Gene3D" id="3.40.30.10">
    <property type="entry name" value="Glutaredoxin"/>
    <property type="match status" value="1"/>
</dbReference>
<accession>A0A3L7AFN8</accession>
<dbReference type="GO" id="GO:0045454">
    <property type="term" value="P:cell redox homeostasis"/>
    <property type="evidence" value="ECO:0007669"/>
    <property type="project" value="TreeGrafter"/>
</dbReference>
<comment type="similarity">
    <text evidence="9">Belongs to the peroxiredoxin family. BCP/PrxQ subfamily.</text>
</comment>
<dbReference type="EC" id="1.11.1.24" evidence="2"/>
<evidence type="ECO:0000259" key="12">
    <source>
        <dbReference type="PROSITE" id="PS51352"/>
    </source>
</evidence>
<keyword evidence="5" id="KW-0560">Oxidoreductase</keyword>
<gene>
    <name evidence="13" type="ORF">D9V34_15850</name>
</gene>
<dbReference type="GO" id="GO:0005737">
    <property type="term" value="C:cytoplasm"/>
    <property type="evidence" value="ECO:0007669"/>
    <property type="project" value="TreeGrafter"/>
</dbReference>
<evidence type="ECO:0000256" key="8">
    <source>
        <dbReference type="ARBA" id="ARBA00032824"/>
    </source>
</evidence>
<dbReference type="PROSITE" id="PS51352">
    <property type="entry name" value="THIOREDOXIN_2"/>
    <property type="match status" value="1"/>
</dbReference>
<evidence type="ECO:0000256" key="10">
    <source>
        <dbReference type="ARBA" id="ARBA00041373"/>
    </source>
</evidence>
<dbReference type="InterPro" id="IPR013766">
    <property type="entry name" value="Thioredoxin_domain"/>
</dbReference>
<evidence type="ECO:0000256" key="5">
    <source>
        <dbReference type="ARBA" id="ARBA00023002"/>
    </source>
</evidence>
<dbReference type="AlphaFoldDB" id="A0A3L7AFN8"/>
<keyword evidence="7" id="KW-0676">Redox-active center</keyword>
<keyword evidence="6" id="KW-1015">Disulfide bond</keyword>
<evidence type="ECO:0000313" key="14">
    <source>
        <dbReference type="Proteomes" id="UP000269438"/>
    </source>
</evidence>
<reference evidence="13 14" key="1">
    <citation type="submission" date="2018-10" db="EMBL/GenBank/DDBJ databases">
        <authorList>
            <person name="Li J."/>
        </authorList>
    </citation>
    <scope>NUCLEOTIDE SEQUENCE [LARGE SCALE GENOMIC DNA]</scope>
    <source>
        <strain evidence="13 14">JCM 11654</strain>
    </source>
</reference>
<dbReference type="InterPro" id="IPR036249">
    <property type="entry name" value="Thioredoxin-like_sf"/>
</dbReference>
<comment type="catalytic activity">
    <reaction evidence="11">
        <text>a hydroperoxide + [thioredoxin]-dithiol = an alcohol + [thioredoxin]-disulfide + H2O</text>
        <dbReference type="Rhea" id="RHEA:62620"/>
        <dbReference type="Rhea" id="RHEA-COMP:10698"/>
        <dbReference type="Rhea" id="RHEA-COMP:10700"/>
        <dbReference type="ChEBI" id="CHEBI:15377"/>
        <dbReference type="ChEBI" id="CHEBI:29950"/>
        <dbReference type="ChEBI" id="CHEBI:30879"/>
        <dbReference type="ChEBI" id="CHEBI:35924"/>
        <dbReference type="ChEBI" id="CHEBI:50058"/>
        <dbReference type="EC" id="1.11.1.24"/>
    </reaction>
</comment>
<comment type="function">
    <text evidence="1">Thiol-specific peroxidase that catalyzes the reduction of hydrogen peroxide and organic hydroperoxides to water and alcohols, respectively. Plays a role in cell protection against oxidative stress by detoxifying peroxides and as sensor of hydrogen peroxide-mediated signaling events.</text>
</comment>
<dbReference type="SUPFAM" id="SSF52833">
    <property type="entry name" value="Thioredoxin-like"/>
    <property type="match status" value="1"/>
</dbReference>
<evidence type="ECO:0000256" key="6">
    <source>
        <dbReference type="ARBA" id="ARBA00023157"/>
    </source>
</evidence>
<evidence type="ECO:0000256" key="4">
    <source>
        <dbReference type="ARBA" id="ARBA00022862"/>
    </source>
</evidence>
<evidence type="ECO:0000313" key="13">
    <source>
        <dbReference type="EMBL" id="RLP79266.1"/>
    </source>
</evidence>
<evidence type="ECO:0000256" key="3">
    <source>
        <dbReference type="ARBA" id="ARBA00022559"/>
    </source>
</evidence>
<evidence type="ECO:0000256" key="2">
    <source>
        <dbReference type="ARBA" id="ARBA00013017"/>
    </source>
</evidence>
<keyword evidence="14" id="KW-1185">Reference proteome</keyword>
<keyword evidence="3" id="KW-0575">Peroxidase</keyword>
<evidence type="ECO:0000256" key="11">
    <source>
        <dbReference type="ARBA" id="ARBA00049091"/>
    </source>
</evidence>
<dbReference type="InterPro" id="IPR050924">
    <property type="entry name" value="Peroxiredoxin_BCP/PrxQ"/>
</dbReference>
<dbReference type="PANTHER" id="PTHR42801:SF7">
    <property type="entry name" value="SLL1159 PROTEIN"/>
    <property type="match status" value="1"/>
</dbReference>
<dbReference type="InterPro" id="IPR000866">
    <property type="entry name" value="AhpC/TSA"/>
</dbReference>
<dbReference type="Proteomes" id="UP000269438">
    <property type="component" value="Unassembled WGS sequence"/>
</dbReference>
<dbReference type="OrthoDB" id="9809746at2"/>
<protein>
    <recommendedName>
        <fullName evidence="2">thioredoxin-dependent peroxiredoxin</fullName>
        <ecNumber evidence="2">1.11.1.24</ecNumber>
    </recommendedName>
    <alternativeName>
        <fullName evidence="10">Bacterioferritin comigratory protein</fullName>
    </alternativeName>
    <alternativeName>
        <fullName evidence="8">Thioredoxin peroxidase</fullName>
    </alternativeName>
</protein>
<dbReference type="RefSeq" id="WP_121689438.1">
    <property type="nucleotide sequence ID" value="NZ_RCUY01000015.1"/>
</dbReference>
<proteinExistence type="inferred from homology"/>
<dbReference type="Pfam" id="PF00578">
    <property type="entry name" value="AhpC-TSA"/>
    <property type="match status" value="1"/>
</dbReference>